<feature type="region of interest" description="Disordered" evidence="1">
    <location>
        <begin position="50"/>
        <end position="96"/>
    </location>
</feature>
<dbReference type="InterPro" id="IPR043128">
    <property type="entry name" value="Rev_trsase/Diguanyl_cyclase"/>
</dbReference>
<dbReference type="EMBL" id="OIVN01002698">
    <property type="protein sequence ID" value="SPD05749.1"/>
    <property type="molecule type" value="Genomic_DNA"/>
</dbReference>
<dbReference type="AlphaFoldDB" id="A0A2N9H299"/>
<dbReference type="InterPro" id="IPR043502">
    <property type="entry name" value="DNA/RNA_pol_sf"/>
</dbReference>
<proteinExistence type="predicted"/>
<dbReference type="Pfam" id="PF00078">
    <property type="entry name" value="RVT_1"/>
    <property type="match status" value="1"/>
</dbReference>
<dbReference type="PANTHER" id="PTHR24559">
    <property type="entry name" value="TRANSPOSON TY3-I GAG-POL POLYPROTEIN"/>
    <property type="match status" value="1"/>
</dbReference>
<feature type="compositionally biased region" description="Basic and acidic residues" evidence="1">
    <location>
        <begin position="52"/>
        <end position="95"/>
    </location>
</feature>
<evidence type="ECO:0000313" key="3">
    <source>
        <dbReference type="EMBL" id="SPD05749.1"/>
    </source>
</evidence>
<dbReference type="PROSITE" id="PS50878">
    <property type="entry name" value="RT_POL"/>
    <property type="match status" value="1"/>
</dbReference>
<gene>
    <name evidence="3" type="ORF">FSB_LOCUS33631</name>
</gene>
<name>A0A2N9H299_FAGSY</name>
<evidence type="ECO:0000259" key="2">
    <source>
        <dbReference type="PROSITE" id="PS50878"/>
    </source>
</evidence>
<dbReference type="InterPro" id="IPR053134">
    <property type="entry name" value="RNA-dir_DNA_polymerase"/>
</dbReference>
<reference evidence="3" key="1">
    <citation type="submission" date="2018-02" db="EMBL/GenBank/DDBJ databases">
        <authorList>
            <person name="Cohen D.B."/>
            <person name="Kent A.D."/>
        </authorList>
    </citation>
    <scope>NUCLEOTIDE SEQUENCE</scope>
</reference>
<dbReference type="CDD" id="cd01647">
    <property type="entry name" value="RT_LTR"/>
    <property type="match status" value="1"/>
</dbReference>
<dbReference type="Gene3D" id="3.10.10.10">
    <property type="entry name" value="HIV Type 1 Reverse Transcriptase, subunit A, domain 1"/>
    <property type="match status" value="1"/>
</dbReference>
<dbReference type="Gene3D" id="3.30.70.270">
    <property type="match status" value="2"/>
</dbReference>
<dbReference type="PANTHER" id="PTHR24559:SF444">
    <property type="entry name" value="REVERSE TRANSCRIPTASE DOMAIN-CONTAINING PROTEIN"/>
    <property type="match status" value="1"/>
</dbReference>
<accession>A0A2N9H299</accession>
<evidence type="ECO:0000256" key="1">
    <source>
        <dbReference type="SAM" id="MobiDB-lite"/>
    </source>
</evidence>
<feature type="domain" description="Reverse transcriptase" evidence="2">
    <location>
        <begin position="330"/>
        <end position="525"/>
    </location>
</feature>
<organism evidence="3">
    <name type="scientific">Fagus sylvatica</name>
    <name type="common">Beechnut</name>
    <dbReference type="NCBI Taxonomy" id="28930"/>
    <lineage>
        <taxon>Eukaryota</taxon>
        <taxon>Viridiplantae</taxon>
        <taxon>Streptophyta</taxon>
        <taxon>Embryophyta</taxon>
        <taxon>Tracheophyta</taxon>
        <taxon>Spermatophyta</taxon>
        <taxon>Magnoliopsida</taxon>
        <taxon>eudicotyledons</taxon>
        <taxon>Gunneridae</taxon>
        <taxon>Pentapetalae</taxon>
        <taxon>rosids</taxon>
        <taxon>fabids</taxon>
        <taxon>Fagales</taxon>
        <taxon>Fagaceae</taxon>
        <taxon>Fagus</taxon>
    </lineage>
</organism>
<protein>
    <recommendedName>
        <fullName evidence="2">Reverse transcriptase domain-containing protein</fullName>
    </recommendedName>
</protein>
<sequence>MVRTRLMDVNAHLLPSSSQSPEVVAMEKQVRNLTANLEQLTRQNQVLNQKLLKTEKEKEKDKGKNKEGGDAESRQEQEAETRAKHTRMTIEESTAKTDSPFTQAVISFPLPSKFRMPSLETFDGAKDPLDHLESFKTMMCFQGVPDEIMCCTFPTTLKGSARIWFKKLTPGSVGSFAQLSHHIFMQIKDDPILKWPGKLMTNPDRKAKDRYYHFHRDHGHNMEDCYDLRRQIEELIKRTGRDLFDRRRREEDNQNRTTMPKSIQDSVVQFLRENVDVFAWSHEDMPGISTNVMVHKLNINPSIHPVKQKRRVFVPERNATVMEEVDKLLTAGFIKEVYYPEWLANVVMVKKPNEKWRMCVDFTDLNKACPKDSYPFPRIDQLVDFTVGHKVFSFMDAFSGYNQIQMEEKDQEKTDFITSRRLFCYKAMSFGLKNAGATYQRLVNKMFHDQIGRNVKVYVDDMLIKSKENEDHLADLKETFQALRGYNMKLNPEKIEANPDKIKAILEMRPPTTIKEVQSLTGKATARNRFVSKSIDKCLPFFKILRKAFC</sequence>
<dbReference type="InterPro" id="IPR000477">
    <property type="entry name" value="RT_dom"/>
</dbReference>
<dbReference type="SUPFAM" id="SSF56672">
    <property type="entry name" value="DNA/RNA polymerases"/>
    <property type="match status" value="1"/>
</dbReference>